<protein>
    <submittedName>
        <fullName evidence="2">Toxin-antitoxin system toxin component, PIN family</fullName>
    </submittedName>
</protein>
<keyword evidence="3" id="KW-1185">Reference proteome</keyword>
<feature type="domain" description="PIN" evidence="1">
    <location>
        <begin position="4"/>
        <end position="115"/>
    </location>
</feature>
<dbReference type="InterPro" id="IPR029060">
    <property type="entry name" value="PIN-like_dom_sf"/>
</dbReference>
<comment type="caution">
    <text evidence="2">The sequence shown here is derived from an EMBL/GenBank/DDBJ whole genome shotgun (WGS) entry which is preliminary data.</text>
</comment>
<name>A0ABW7GSD1_9BURK</name>
<proteinExistence type="predicted"/>
<dbReference type="InterPro" id="IPR002850">
    <property type="entry name" value="PIN_toxin-like"/>
</dbReference>
<dbReference type="Pfam" id="PF13470">
    <property type="entry name" value="PIN_3"/>
    <property type="match status" value="1"/>
</dbReference>
<dbReference type="RefSeq" id="WP_394514560.1">
    <property type="nucleotide sequence ID" value="NZ_JBIGHX010000013.1"/>
</dbReference>
<dbReference type="EMBL" id="JBIGHX010000013">
    <property type="protein sequence ID" value="MFG6464878.1"/>
    <property type="molecule type" value="Genomic_DNA"/>
</dbReference>
<organism evidence="2 3">
    <name type="scientific">Pelomonas lactea</name>
    <dbReference type="NCBI Taxonomy" id="3299030"/>
    <lineage>
        <taxon>Bacteria</taxon>
        <taxon>Pseudomonadati</taxon>
        <taxon>Pseudomonadota</taxon>
        <taxon>Betaproteobacteria</taxon>
        <taxon>Burkholderiales</taxon>
        <taxon>Sphaerotilaceae</taxon>
        <taxon>Roseateles</taxon>
    </lineage>
</organism>
<reference evidence="2 3" key="1">
    <citation type="submission" date="2024-08" db="EMBL/GenBank/DDBJ databases">
        <authorList>
            <person name="Lu H."/>
        </authorList>
    </citation>
    <scope>NUCLEOTIDE SEQUENCE [LARGE SCALE GENOMIC DNA]</scope>
    <source>
        <strain evidence="2 3">DXS20W</strain>
    </source>
</reference>
<accession>A0ABW7GSD1</accession>
<dbReference type="PANTHER" id="PTHR34610:SF3">
    <property type="entry name" value="SSL7007 PROTEIN"/>
    <property type="match status" value="1"/>
</dbReference>
<dbReference type="PANTHER" id="PTHR34610">
    <property type="entry name" value="SSL7007 PROTEIN"/>
    <property type="match status" value="1"/>
</dbReference>
<evidence type="ECO:0000313" key="2">
    <source>
        <dbReference type="EMBL" id="MFG6464878.1"/>
    </source>
</evidence>
<dbReference type="SUPFAM" id="SSF88723">
    <property type="entry name" value="PIN domain-like"/>
    <property type="match status" value="1"/>
</dbReference>
<evidence type="ECO:0000313" key="3">
    <source>
        <dbReference type="Proteomes" id="UP001606302"/>
    </source>
</evidence>
<gene>
    <name evidence="2" type="ORF">ACG04Q_25115</name>
</gene>
<dbReference type="InterPro" id="IPR002716">
    <property type="entry name" value="PIN_dom"/>
</dbReference>
<sequence>MTARAVLDTQIVLDWLLFDDPAIQPLATQIREGALEWVAEPGGLDELRHVLGRDALARYQPDVAAIDAAIAARCRVVDTPRLPPHGLVCRDRDDQRFIDLALAIGATYLFSRDRAVLALARRARPMGLTIVSPARWVAPAVALPG</sequence>
<dbReference type="NCBIfam" id="TIGR00305">
    <property type="entry name" value="putative toxin-antitoxin system toxin component, PIN family"/>
    <property type="match status" value="1"/>
</dbReference>
<dbReference type="Proteomes" id="UP001606302">
    <property type="component" value="Unassembled WGS sequence"/>
</dbReference>
<evidence type="ECO:0000259" key="1">
    <source>
        <dbReference type="Pfam" id="PF13470"/>
    </source>
</evidence>